<evidence type="ECO:0000313" key="3">
    <source>
        <dbReference type="EMBL" id="MBM3226836.1"/>
    </source>
</evidence>
<dbReference type="GO" id="GO:0051920">
    <property type="term" value="F:peroxiredoxin activity"/>
    <property type="evidence" value="ECO:0007669"/>
    <property type="project" value="InterPro"/>
</dbReference>
<dbReference type="Gene3D" id="1.20.1290.10">
    <property type="entry name" value="AhpD-like"/>
    <property type="match status" value="1"/>
</dbReference>
<organism evidence="3 4">
    <name type="scientific">Tectimicrobiota bacterium</name>
    <dbReference type="NCBI Taxonomy" id="2528274"/>
    <lineage>
        <taxon>Bacteria</taxon>
        <taxon>Pseudomonadati</taxon>
        <taxon>Nitrospinota/Tectimicrobiota group</taxon>
        <taxon>Candidatus Tectimicrobiota</taxon>
    </lineage>
</organism>
<dbReference type="PANTHER" id="PTHR33570:SF2">
    <property type="entry name" value="CARBOXYMUCONOLACTONE DECARBOXYLASE-LIKE DOMAIN-CONTAINING PROTEIN"/>
    <property type="match status" value="1"/>
</dbReference>
<feature type="domain" description="Carboxymuconolactone decarboxylase-like" evidence="2">
    <location>
        <begin position="36"/>
        <end position="119"/>
    </location>
</feature>
<feature type="domain" description="Carboxymuconolactone decarboxylase-like" evidence="2">
    <location>
        <begin position="170"/>
        <end position="253"/>
    </location>
</feature>
<sequence length="256" mass="27665">MITRETLAQRGDAVRQQLQHGAHGSTGTAVNASVPGVSRLTREAVFGAVWSRPGLDMRYRMLCTLTILSVLQRLSQLRTYIHSALTLGLEAREIQEVIIQGAIYGGFPTMVNALGIAKEVFAQRGVVVPDTPIPEHSLDELEHAGRAIRQSLQGARGNQGYTRPDALGADLFQLALQYGYGEVWQRPGLDRKGRMVCALGAFIALGCEPQLRGFLPAALNVGFSRAEVAEIIMQTAPYGGFPRALNAMALANEVLA</sequence>
<name>A0A937W4P4_UNCTE</name>
<dbReference type="AlphaFoldDB" id="A0A937W4P4"/>
<dbReference type="InterPro" id="IPR052512">
    <property type="entry name" value="4CMD/NDH-1_regulator"/>
</dbReference>
<evidence type="ECO:0000259" key="2">
    <source>
        <dbReference type="Pfam" id="PF02627"/>
    </source>
</evidence>
<reference evidence="3" key="1">
    <citation type="submission" date="2019-03" db="EMBL/GenBank/DDBJ databases">
        <title>Lake Tanganyika Metagenome-Assembled Genomes (MAGs).</title>
        <authorList>
            <person name="Tran P."/>
        </authorList>
    </citation>
    <scope>NUCLEOTIDE SEQUENCE</scope>
    <source>
        <strain evidence="3">K_DeepCast_65m_m2_066</strain>
    </source>
</reference>
<comment type="caution">
    <text evidence="3">The sequence shown here is derived from an EMBL/GenBank/DDBJ whole genome shotgun (WGS) entry which is preliminary data.</text>
</comment>
<evidence type="ECO:0000313" key="4">
    <source>
        <dbReference type="Proteomes" id="UP000712673"/>
    </source>
</evidence>
<dbReference type="InterPro" id="IPR003779">
    <property type="entry name" value="CMD-like"/>
</dbReference>
<gene>
    <name evidence="3" type="ORF">FJZ47_23980</name>
</gene>
<feature type="region of interest" description="Disordered" evidence="1">
    <location>
        <begin position="1"/>
        <end position="30"/>
    </location>
</feature>
<dbReference type="SUPFAM" id="SSF69118">
    <property type="entry name" value="AhpD-like"/>
    <property type="match status" value="2"/>
</dbReference>
<dbReference type="Proteomes" id="UP000712673">
    <property type="component" value="Unassembled WGS sequence"/>
</dbReference>
<proteinExistence type="predicted"/>
<evidence type="ECO:0000256" key="1">
    <source>
        <dbReference type="SAM" id="MobiDB-lite"/>
    </source>
</evidence>
<dbReference type="Pfam" id="PF02627">
    <property type="entry name" value="CMD"/>
    <property type="match status" value="2"/>
</dbReference>
<dbReference type="PANTHER" id="PTHR33570">
    <property type="entry name" value="4-CARBOXYMUCONOLACTONE DECARBOXYLASE FAMILY PROTEIN"/>
    <property type="match status" value="1"/>
</dbReference>
<dbReference type="EMBL" id="VGLS01001070">
    <property type="protein sequence ID" value="MBM3226836.1"/>
    <property type="molecule type" value="Genomic_DNA"/>
</dbReference>
<protein>
    <recommendedName>
        <fullName evidence="2">Carboxymuconolactone decarboxylase-like domain-containing protein</fullName>
    </recommendedName>
</protein>
<accession>A0A937W4P4</accession>
<dbReference type="InterPro" id="IPR029032">
    <property type="entry name" value="AhpD-like"/>
</dbReference>